<comment type="caution">
    <text evidence="2">The sequence shown here is derived from an EMBL/GenBank/DDBJ whole genome shotgun (WGS) entry which is preliminary data.</text>
</comment>
<feature type="signal peptide" evidence="1">
    <location>
        <begin position="1"/>
        <end position="27"/>
    </location>
</feature>
<dbReference type="AlphaFoldDB" id="A0ABD3IW46"/>
<dbReference type="EMBL" id="JBJKBG010000010">
    <property type="protein sequence ID" value="KAL3718992.1"/>
    <property type="molecule type" value="Genomic_DNA"/>
</dbReference>
<evidence type="ECO:0000256" key="1">
    <source>
        <dbReference type="SAM" id="SignalP"/>
    </source>
</evidence>
<name>A0ABD3IW46_EUCGL</name>
<accession>A0ABD3IW46</accession>
<dbReference type="Proteomes" id="UP001634007">
    <property type="component" value="Unassembled WGS sequence"/>
</dbReference>
<protein>
    <submittedName>
        <fullName evidence="2">Uncharacterized protein</fullName>
    </submittedName>
</protein>
<keyword evidence="1" id="KW-0732">Signal</keyword>
<gene>
    <name evidence="2" type="ORF">ACJRO7_004007</name>
</gene>
<reference evidence="2 3" key="1">
    <citation type="submission" date="2024-11" db="EMBL/GenBank/DDBJ databases">
        <title>Chromosome-level genome assembly of Eucalyptus globulus Labill. provides insights into its genome evolution.</title>
        <authorList>
            <person name="Li X."/>
        </authorList>
    </citation>
    <scope>NUCLEOTIDE SEQUENCE [LARGE SCALE GENOMIC DNA]</scope>
    <source>
        <strain evidence="2">CL2024</strain>
        <tissue evidence="2">Fresh tender leaves</tissue>
    </source>
</reference>
<organism evidence="2 3">
    <name type="scientific">Eucalyptus globulus</name>
    <name type="common">Tasmanian blue gum</name>
    <dbReference type="NCBI Taxonomy" id="34317"/>
    <lineage>
        <taxon>Eukaryota</taxon>
        <taxon>Viridiplantae</taxon>
        <taxon>Streptophyta</taxon>
        <taxon>Embryophyta</taxon>
        <taxon>Tracheophyta</taxon>
        <taxon>Spermatophyta</taxon>
        <taxon>Magnoliopsida</taxon>
        <taxon>eudicotyledons</taxon>
        <taxon>Gunneridae</taxon>
        <taxon>Pentapetalae</taxon>
        <taxon>rosids</taxon>
        <taxon>malvids</taxon>
        <taxon>Myrtales</taxon>
        <taxon>Myrtaceae</taxon>
        <taxon>Myrtoideae</taxon>
        <taxon>Eucalypteae</taxon>
        <taxon>Eucalyptus</taxon>
    </lineage>
</organism>
<evidence type="ECO:0000313" key="3">
    <source>
        <dbReference type="Proteomes" id="UP001634007"/>
    </source>
</evidence>
<sequence>MELKASMVRCVALALAVVMLAAVAASAMPEIAATVMPASTTANIGASRVEVIIDCSQPDCTNKCLAAYGAKLIQAICQVLPVGKLCVCQHKP</sequence>
<evidence type="ECO:0000313" key="2">
    <source>
        <dbReference type="EMBL" id="KAL3718992.1"/>
    </source>
</evidence>
<keyword evidence="3" id="KW-1185">Reference proteome</keyword>
<feature type="chain" id="PRO_5044768520" evidence="1">
    <location>
        <begin position="28"/>
        <end position="92"/>
    </location>
</feature>
<proteinExistence type="predicted"/>